<dbReference type="PROSITE" id="PS00463">
    <property type="entry name" value="ZN2_CY6_FUNGAL_1"/>
    <property type="match status" value="1"/>
</dbReference>
<gene>
    <name evidence="8" type="ORF">QQX98_003152</name>
</gene>
<keyword evidence="6" id="KW-0539">Nucleus</keyword>
<name>A0ABR1HFS4_9HYPO</name>
<dbReference type="SMART" id="SM00066">
    <property type="entry name" value="GAL4"/>
    <property type="match status" value="1"/>
</dbReference>
<dbReference type="Proteomes" id="UP001498476">
    <property type="component" value="Unassembled WGS sequence"/>
</dbReference>
<dbReference type="Pfam" id="PF00172">
    <property type="entry name" value="Zn_clus"/>
    <property type="match status" value="1"/>
</dbReference>
<keyword evidence="1" id="KW-0479">Metal-binding</keyword>
<dbReference type="Gene3D" id="4.10.240.10">
    <property type="entry name" value="Zn(2)-C6 fungal-type DNA-binding domain"/>
    <property type="match status" value="1"/>
</dbReference>
<dbReference type="CDD" id="cd00067">
    <property type="entry name" value="GAL4"/>
    <property type="match status" value="1"/>
</dbReference>
<keyword evidence="2" id="KW-0862">Zinc</keyword>
<dbReference type="PANTHER" id="PTHR36206:SF16">
    <property type="entry name" value="TRANSCRIPTION FACTOR DOMAIN-CONTAINING PROTEIN-RELATED"/>
    <property type="match status" value="1"/>
</dbReference>
<evidence type="ECO:0000256" key="1">
    <source>
        <dbReference type="ARBA" id="ARBA00022723"/>
    </source>
</evidence>
<evidence type="ECO:0000256" key="2">
    <source>
        <dbReference type="ARBA" id="ARBA00022833"/>
    </source>
</evidence>
<dbReference type="PANTHER" id="PTHR36206">
    <property type="entry name" value="ASPERCRYPTIN BIOSYNTHESIS CLUSTER-SPECIFIC TRANSCRIPTION REGULATOR ATNN-RELATED"/>
    <property type="match status" value="1"/>
</dbReference>
<keyword evidence="4" id="KW-0238">DNA-binding</keyword>
<feature type="domain" description="Zn(2)-C6 fungal-type" evidence="7">
    <location>
        <begin position="21"/>
        <end position="49"/>
    </location>
</feature>
<evidence type="ECO:0000259" key="7">
    <source>
        <dbReference type="PROSITE" id="PS50048"/>
    </source>
</evidence>
<dbReference type="EMBL" id="JAZAVJ010000035">
    <property type="protein sequence ID" value="KAK7419780.1"/>
    <property type="molecule type" value="Genomic_DNA"/>
</dbReference>
<sequence>MSVSMNPRRNHRTTRTNVKSGCRTCKIRKVKCDEGRPACRRCISTGRVCDGYGIWGGGGSIYGHRQRLVRVSAAEVVSRPPVSLFAFTSDPEEKGYFEWFRCRTATKLPASFVCEFWTSLLLTASSSEPAVLHAVLALGSVHKAGIINADLVRNARNVPNEQERFMLRHYGKAINHLQPHFSTKDRTSFRVGLIACVVFICLEFLRGHFQTAQIHLQNGLKLLGEMQILSGADDGILHLRPCRESTDEWIVEAFSRLHLQVELFKHTHQHRCLVIQAVSPETPVLAFCSINEAWQGMDKLLNSVFYLTHQGRMEVFEDQPPQKVDLLQHQKSIQEELARWLVVYKALKEVMQGSRSVEEEKCHQLLYVYHTMTTIMADTCLGGYDESIFDSHTAQFIFLIKQSISLRIIASTPTPIPVPPSHLADMARSVVDVGWIPPLFYAAVKCRVHRIRLQAIRLLESTFHREGIWDAKVVACVARKVMHIEEGDFYKGLDTVEDFSLASPPSSRDLLLPTLPKSRRIREVEVVLSGTPMDKILLFCKQKQARGDCRVLLSEYDVRLQRWEGI</sequence>
<keyword evidence="5" id="KW-0804">Transcription</keyword>
<dbReference type="Pfam" id="PF11951">
    <property type="entry name" value="Fungal_trans_2"/>
    <property type="match status" value="1"/>
</dbReference>
<organism evidence="8 9">
    <name type="scientific">Neonectria punicea</name>
    <dbReference type="NCBI Taxonomy" id="979145"/>
    <lineage>
        <taxon>Eukaryota</taxon>
        <taxon>Fungi</taxon>
        <taxon>Dikarya</taxon>
        <taxon>Ascomycota</taxon>
        <taxon>Pezizomycotina</taxon>
        <taxon>Sordariomycetes</taxon>
        <taxon>Hypocreomycetidae</taxon>
        <taxon>Hypocreales</taxon>
        <taxon>Nectriaceae</taxon>
        <taxon>Neonectria</taxon>
    </lineage>
</organism>
<protein>
    <recommendedName>
        <fullName evidence="7">Zn(2)-C6 fungal-type domain-containing protein</fullName>
    </recommendedName>
</protein>
<evidence type="ECO:0000256" key="6">
    <source>
        <dbReference type="ARBA" id="ARBA00023242"/>
    </source>
</evidence>
<proteinExistence type="predicted"/>
<dbReference type="InterPro" id="IPR021858">
    <property type="entry name" value="Fun_TF"/>
</dbReference>
<dbReference type="InterPro" id="IPR052360">
    <property type="entry name" value="Transcr_Regulatory_Proteins"/>
</dbReference>
<keyword evidence="9" id="KW-1185">Reference proteome</keyword>
<evidence type="ECO:0000256" key="5">
    <source>
        <dbReference type="ARBA" id="ARBA00023163"/>
    </source>
</evidence>
<dbReference type="SUPFAM" id="SSF57701">
    <property type="entry name" value="Zn2/Cys6 DNA-binding domain"/>
    <property type="match status" value="1"/>
</dbReference>
<dbReference type="InterPro" id="IPR001138">
    <property type="entry name" value="Zn2Cys6_DnaBD"/>
</dbReference>
<reference evidence="8 9" key="1">
    <citation type="journal article" date="2025" name="Microbiol. Resour. Announc.">
        <title>Draft genome sequences for Neonectria magnoliae and Neonectria punicea, canker pathogens of Liriodendron tulipifera and Acer saccharum in West Virginia.</title>
        <authorList>
            <person name="Petronek H.M."/>
            <person name="Kasson M.T."/>
            <person name="Metheny A.M."/>
            <person name="Stauder C.M."/>
            <person name="Lovett B."/>
            <person name="Lynch S.C."/>
            <person name="Garnas J.R."/>
            <person name="Kasson L.R."/>
            <person name="Stajich J.E."/>
        </authorList>
    </citation>
    <scope>NUCLEOTIDE SEQUENCE [LARGE SCALE GENOMIC DNA]</scope>
    <source>
        <strain evidence="8 9">NRRL 64653</strain>
    </source>
</reference>
<dbReference type="InterPro" id="IPR036864">
    <property type="entry name" value="Zn2-C6_fun-type_DNA-bd_sf"/>
</dbReference>
<evidence type="ECO:0000256" key="3">
    <source>
        <dbReference type="ARBA" id="ARBA00023015"/>
    </source>
</evidence>
<evidence type="ECO:0000256" key="4">
    <source>
        <dbReference type="ARBA" id="ARBA00023125"/>
    </source>
</evidence>
<evidence type="ECO:0000313" key="9">
    <source>
        <dbReference type="Proteomes" id="UP001498476"/>
    </source>
</evidence>
<evidence type="ECO:0000313" key="8">
    <source>
        <dbReference type="EMBL" id="KAK7419780.1"/>
    </source>
</evidence>
<dbReference type="PROSITE" id="PS50048">
    <property type="entry name" value="ZN2_CY6_FUNGAL_2"/>
    <property type="match status" value="1"/>
</dbReference>
<comment type="caution">
    <text evidence="8">The sequence shown here is derived from an EMBL/GenBank/DDBJ whole genome shotgun (WGS) entry which is preliminary data.</text>
</comment>
<accession>A0ABR1HFS4</accession>
<keyword evidence="3" id="KW-0805">Transcription regulation</keyword>